<evidence type="ECO:0000259" key="2">
    <source>
        <dbReference type="PROSITE" id="PS51819"/>
    </source>
</evidence>
<feature type="domain" description="VOC" evidence="2">
    <location>
        <begin position="11"/>
        <end position="128"/>
    </location>
</feature>
<dbReference type="AlphaFoldDB" id="A0A191ZHC0"/>
<keyword evidence="4" id="KW-1185">Reference proteome</keyword>
<dbReference type="EMBL" id="CP016027">
    <property type="protein sequence ID" value="ANJ67247.1"/>
    <property type="molecule type" value="Genomic_DNA"/>
</dbReference>
<dbReference type="PANTHER" id="PTHR21366">
    <property type="entry name" value="GLYOXALASE FAMILY PROTEIN"/>
    <property type="match status" value="1"/>
</dbReference>
<dbReference type="Gene3D" id="3.10.180.10">
    <property type="entry name" value="2,3-Dihydroxybiphenyl 1,2-Dioxygenase, domain 1"/>
    <property type="match status" value="1"/>
</dbReference>
<dbReference type="Proteomes" id="UP000078596">
    <property type="component" value="Chromosome"/>
</dbReference>
<dbReference type="PANTHER" id="PTHR21366:SF22">
    <property type="entry name" value="VOC DOMAIN-CONTAINING PROTEIN"/>
    <property type="match status" value="1"/>
</dbReference>
<keyword evidence="1" id="KW-0479">Metal-binding</keyword>
<dbReference type="PROSITE" id="PS51819">
    <property type="entry name" value="VOC"/>
    <property type="match status" value="1"/>
</dbReference>
<dbReference type="InterPro" id="IPR029068">
    <property type="entry name" value="Glyas_Bleomycin-R_OHBP_Dase"/>
</dbReference>
<sequence>MDEVRNGAILGVDHVSVVVSDAQASAAFYRQVLGLADADRPDLGFPGAWLRLSGTITLHLLELPNPDPATGRPEHGGRDRHVALRVADTAPFIARLDALSWPYTRSKSGRDAVFFRDPDGNALELVGLAA</sequence>
<dbReference type="OrthoDB" id="9804944at2"/>
<organism evidence="3 4">
    <name type="scientific">Halothiobacillus diazotrophicus</name>
    <dbReference type="NCBI Taxonomy" id="1860122"/>
    <lineage>
        <taxon>Bacteria</taxon>
        <taxon>Pseudomonadati</taxon>
        <taxon>Pseudomonadota</taxon>
        <taxon>Gammaproteobacteria</taxon>
        <taxon>Chromatiales</taxon>
        <taxon>Halothiobacillaceae</taxon>
        <taxon>Halothiobacillus</taxon>
    </lineage>
</organism>
<accession>A0A191ZHC0</accession>
<evidence type="ECO:0000313" key="4">
    <source>
        <dbReference type="Proteomes" id="UP000078596"/>
    </source>
</evidence>
<gene>
    <name evidence="3" type="ORF">A9404_07500</name>
</gene>
<dbReference type="InterPro" id="IPR018146">
    <property type="entry name" value="Glyoxalase_1_CS"/>
</dbReference>
<dbReference type="STRING" id="1860122.A9404_07500"/>
<dbReference type="InterPro" id="IPR004360">
    <property type="entry name" value="Glyas_Fos-R_dOase_dom"/>
</dbReference>
<proteinExistence type="predicted"/>
<dbReference type="InterPro" id="IPR037523">
    <property type="entry name" value="VOC_core"/>
</dbReference>
<dbReference type="Pfam" id="PF00903">
    <property type="entry name" value="Glyoxalase"/>
    <property type="match status" value="1"/>
</dbReference>
<dbReference type="KEGG" id="haz:A9404_07500"/>
<dbReference type="InterPro" id="IPR050383">
    <property type="entry name" value="GlyoxalaseI/FosfomycinResist"/>
</dbReference>
<evidence type="ECO:0000313" key="3">
    <source>
        <dbReference type="EMBL" id="ANJ67247.1"/>
    </source>
</evidence>
<dbReference type="GO" id="GO:0046872">
    <property type="term" value="F:metal ion binding"/>
    <property type="evidence" value="ECO:0007669"/>
    <property type="project" value="UniProtKB-KW"/>
</dbReference>
<dbReference type="PROSITE" id="PS00934">
    <property type="entry name" value="GLYOXALASE_I_1"/>
    <property type="match status" value="1"/>
</dbReference>
<dbReference type="RefSeq" id="WP_066099728.1">
    <property type="nucleotide sequence ID" value="NZ_CP016027.1"/>
</dbReference>
<dbReference type="SUPFAM" id="SSF54593">
    <property type="entry name" value="Glyoxalase/Bleomycin resistance protein/Dihydroxybiphenyl dioxygenase"/>
    <property type="match status" value="1"/>
</dbReference>
<dbReference type="GO" id="GO:0004462">
    <property type="term" value="F:lactoylglutathione lyase activity"/>
    <property type="evidence" value="ECO:0007669"/>
    <property type="project" value="InterPro"/>
</dbReference>
<evidence type="ECO:0000256" key="1">
    <source>
        <dbReference type="ARBA" id="ARBA00022723"/>
    </source>
</evidence>
<protein>
    <submittedName>
        <fullName evidence="3">Glyoxalase</fullName>
    </submittedName>
</protein>
<reference evidence="3 4" key="1">
    <citation type="submission" date="2016-06" db="EMBL/GenBank/DDBJ databases">
        <title>Insight into the functional genes involving in sulfur oxidation in Pearl River water.</title>
        <authorList>
            <person name="Luo J."/>
            <person name="Tan X."/>
            <person name="Lin W."/>
        </authorList>
    </citation>
    <scope>NUCLEOTIDE SEQUENCE [LARGE SCALE GENOMIC DNA]</scope>
    <source>
        <strain evidence="3 4">LS2</strain>
    </source>
</reference>
<name>A0A191ZHC0_9GAMM</name>